<organism evidence="2 3">
    <name type="scientific">Aegilops tauschii subsp. strangulata</name>
    <name type="common">Goatgrass</name>
    <dbReference type="NCBI Taxonomy" id="200361"/>
    <lineage>
        <taxon>Eukaryota</taxon>
        <taxon>Viridiplantae</taxon>
        <taxon>Streptophyta</taxon>
        <taxon>Embryophyta</taxon>
        <taxon>Tracheophyta</taxon>
        <taxon>Spermatophyta</taxon>
        <taxon>Magnoliopsida</taxon>
        <taxon>Liliopsida</taxon>
        <taxon>Poales</taxon>
        <taxon>Poaceae</taxon>
        <taxon>BOP clade</taxon>
        <taxon>Pooideae</taxon>
        <taxon>Triticodae</taxon>
        <taxon>Triticeae</taxon>
        <taxon>Triticinae</taxon>
        <taxon>Aegilops</taxon>
    </lineage>
</organism>
<dbReference type="InterPro" id="IPR042885">
    <property type="entry name" value="HIPP47/16"/>
</dbReference>
<feature type="region of interest" description="Disordered" evidence="1">
    <location>
        <begin position="215"/>
        <end position="236"/>
    </location>
</feature>
<dbReference type="PANTHER" id="PTHR46932:SF13">
    <property type="entry name" value="OS04G0467950 PROTEIN"/>
    <property type="match status" value="1"/>
</dbReference>
<protein>
    <recommendedName>
        <fullName evidence="4">HMA domain-containing protein</fullName>
    </recommendedName>
</protein>
<dbReference type="STRING" id="200361.A0A453C6I3"/>
<reference evidence="2" key="4">
    <citation type="submission" date="2019-03" db="UniProtKB">
        <authorList>
            <consortium name="EnsemblPlants"/>
        </authorList>
    </citation>
    <scope>IDENTIFICATION</scope>
</reference>
<dbReference type="PANTHER" id="PTHR46932">
    <property type="entry name" value="HEAVY METAL-ASSOCIATED ISOPRENYLATED PLANT PROTEIN 47"/>
    <property type="match status" value="1"/>
</dbReference>
<dbReference type="AlphaFoldDB" id="A0A453C6I3"/>
<sequence>MRVRSSLSPVYVDDASVCVANTSEPPAQIFQKEIIIRMQPGSDKYHKRALKVAATVSGVVSITVAGRDRDLLVVIGDGVDESHLTKKLKKEVGEAEIVQLRTLPEGTSASGYLPGTSRDVVGGQSRSPYHLHPTNTPGRVTYPVYAPSPAANPGAARWSGDHRQAEAGYYPSASSPSFYHASPAAGHSGYGGSSYASAVARSHPANYSPMIERHRHDDRSWRRHHGGGKPSCCSIQ</sequence>
<dbReference type="EnsemblPlants" id="AET2Gv20745900.3">
    <property type="protein sequence ID" value="AET2Gv20745900.3"/>
    <property type="gene ID" value="AET2Gv20745900"/>
</dbReference>
<dbReference type="RefSeq" id="XP_020149000.1">
    <property type="nucleotide sequence ID" value="XM_020293411.4"/>
</dbReference>
<dbReference type="OMA" id="CVANTSE"/>
<dbReference type="OrthoDB" id="692882at2759"/>
<dbReference type="Proteomes" id="UP000015105">
    <property type="component" value="Chromosome 2D"/>
</dbReference>
<keyword evidence="3" id="KW-1185">Reference proteome</keyword>
<reference evidence="2" key="5">
    <citation type="journal article" date="2021" name="G3 (Bethesda)">
        <title>Aegilops tauschii genome assembly Aet v5.0 features greater sequence contiguity and improved annotation.</title>
        <authorList>
            <person name="Wang L."/>
            <person name="Zhu T."/>
            <person name="Rodriguez J.C."/>
            <person name="Deal K.R."/>
            <person name="Dubcovsky J."/>
            <person name="McGuire P.E."/>
            <person name="Lux T."/>
            <person name="Spannagl M."/>
            <person name="Mayer K.F.X."/>
            <person name="Baldrich P."/>
            <person name="Meyers B.C."/>
            <person name="Huo N."/>
            <person name="Gu Y.Q."/>
            <person name="Zhou H."/>
            <person name="Devos K.M."/>
            <person name="Bennetzen J.L."/>
            <person name="Unver T."/>
            <person name="Budak H."/>
            <person name="Gulick P.J."/>
            <person name="Galiba G."/>
            <person name="Kalapos B."/>
            <person name="Nelson D.R."/>
            <person name="Li P."/>
            <person name="You F.M."/>
            <person name="Luo M.C."/>
            <person name="Dvorak J."/>
        </authorList>
    </citation>
    <scope>NUCLEOTIDE SEQUENCE [LARGE SCALE GENOMIC DNA]</scope>
    <source>
        <strain evidence="2">cv. AL8/78</strain>
    </source>
</reference>
<dbReference type="Gene3D" id="3.30.70.100">
    <property type="match status" value="1"/>
</dbReference>
<evidence type="ECO:0008006" key="4">
    <source>
        <dbReference type="Google" id="ProtNLM"/>
    </source>
</evidence>
<dbReference type="Gramene" id="AET2Gv20745900.3">
    <property type="protein sequence ID" value="AET2Gv20745900.3"/>
    <property type="gene ID" value="AET2Gv20745900"/>
</dbReference>
<reference evidence="3" key="2">
    <citation type="journal article" date="2017" name="Nat. Plants">
        <title>The Aegilops tauschii genome reveals multiple impacts of transposons.</title>
        <authorList>
            <person name="Zhao G."/>
            <person name="Zou C."/>
            <person name="Li K."/>
            <person name="Wang K."/>
            <person name="Li T."/>
            <person name="Gao L."/>
            <person name="Zhang X."/>
            <person name="Wang H."/>
            <person name="Yang Z."/>
            <person name="Liu X."/>
            <person name="Jiang W."/>
            <person name="Mao L."/>
            <person name="Kong X."/>
            <person name="Jiao Y."/>
            <person name="Jia J."/>
        </authorList>
    </citation>
    <scope>NUCLEOTIDE SEQUENCE [LARGE SCALE GENOMIC DNA]</scope>
    <source>
        <strain evidence="3">cv. AL8/78</strain>
    </source>
</reference>
<evidence type="ECO:0000313" key="3">
    <source>
        <dbReference type="Proteomes" id="UP000015105"/>
    </source>
</evidence>
<proteinExistence type="predicted"/>
<reference evidence="2" key="3">
    <citation type="journal article" date="2017" name="Nature">
        <title>Genome sequence of the progenitor of the wheat D genome Aegilops tauschii.</title>
        <authorList>
            <person name="Luo M.C."/>
            <person name="Gu Y.Q."/>
            <person name="Puiu D."/>
            <person name="Wang H."/>
            <person name="Twardziok S.O."/>
            <person name="Deal K.R."/>
            <person name="Huo N."/>
            <person name="Zhu T."/>
            <person name="Wang L."/>
            <person name="Wang Y."/>
            <person name="McGuire P.E."/>
            <person name="Liu S."/>
            <person name="Long H."/>
            <person name="Ramasamy R.K."/>
            <person name="Rodriguez J.C."/>
            <person name="Van S.L."/>
            <person name="Yuan L."/>
            <person name="Wang Z."/>
            <person name="Xia Z."/>
            <person name="Xiao L."/>
            <person name="Anderson O.D."/>
            <person name="Ouyang S."/>
            <person name="Liang Y."/>
            <person name="Zimin A.V."/>
            <person name="Pertea G."/>
            <person name="Qi P."/>
            <person name="Bennetzen J.L."/>
            <person name="Dai X."/>
            <person name="Dawson M.W."/>
            <person name="Muller H.G."/>
            <person name="Kugler K."/>
            <person name="Rivarola-Duarte L."/>
            <person name="Spannagl M."/>
            <person name="Mayer K.F.X."/>
            <person name="Lu F.H."/>
            <person name="Bevan M.W."/>
            <person name="Leroy P."/>
            <person name="Li P."/>
            <person name="You F.M."/>
            <person name="Sun Q."/>
            <person name="Liu Z."/>
            <person name="Lyons E."/>
            <person name="Wicker T."/>
            <person name="Salzberg S.L."/>
            <person name="Devos K.M."/>
            <person name="Dvorak J."/>
        </authorList>
    </citation>
    <scope>NUCLEOTIDE SEQUENCE [LARGE SCALE GENOMIC DNA]</scope>
    <source>
        <strain evidence="2">cv. AL8/78</strain>
    </source>
</reference>
<evidence type="ECO:0000256" key="1">
    <source>
        <dbReference type="SAM" id="MobiDB-lite"/>
    </source>
</evidence>
<name>A0A453C6I3_AEGTS</name>
<dbReference type="KEGG" id="ats:109734201"/>
<evidence type="ECO:0000313" key="2">
    <source>
        <dbReference type="EnsemblPlants" id="AET2Gv20745900.3"/>
    </source>
</evidence>
<accession>A0A453C6I3</accession>
<dbReference type="GeneID" id="109734201"/>
<reference evidence="3" key="1">
    <citation type="journal article" date="2014" name="Science">
        <title>Ancient hybridizations among the ancestral genomes of bread wheat.</title>
        <authorList>
            <consortium name="International Wheat Genome Sequencing Consortium,"/>
            <person name="Marcussen T."/>
            <person name="Sandve S.R."/>
            <person name="Heier L."/>
            <person name="Spannagl M."/>
            <person name="Pfeifer M."/>
            <person name="Jakobsen K.S."/>
            <person name="Wulff B.B."/>
            <person name="Steuernagel B."/>
            <person name="Mayer K.F."/>
            <person name="Olsen O.A."/>
        </authorList>
    </citation>
    <scope>NUCLEOTIDE SEQUENCE [LARGE SCALE GENOMIC DNA]</scope>
    <source>
        <strain evidence="3">cv. AL8/78</strain>
    </source>
</reference>